<organism evidence="1 2">
    <name type="scientific">Thiohalobacter thiocyanaticus</name>
    <dbReference type="NCBI Taxonomy" id="585455"/>
    <lineage>
        <taxon>Bacteria</taxon>
        <taxon>Pseudomonadati</taxon>
        <taxon>Pseudomonadota</taxon>
        <taxon>Gammaproteobacteria</taxon>
        <taxon>Thiohalobacterales</taxon>
        <taxon>Thiohalobacteraceae</taxon>
        <taxon>Thiohalobacter</taxon>
    </lineage>
</organism>
<accession>A0A1Z4VMF9</accession>
<dbReference type="RefSeq" id="WP_096363975.1">
    <property type="nucleotide sequence ID" value="NZ_AP018052.1"/>
</dbReference>
<evidence type="ECO:0000313" key="1">
    <source>
        <dbReference type="EMBL" id="BAZ92675.1"/>
    </source>
</evidence>
<reference evidence="1 2" key="1">
    <citation type="submission" date="2017-05" db="EMBL/GenBank/DDBJ databases">
        <title>Thiocyanate degradation by Thiohalobacter thiocyanaticus FOKN1.</title>
        <authorList>
            <person name="Oshiki M."/>
            <person name="Fukushima T."/>
            <person name="Kawano S."/>
            <person name="Nakagawa J."/>
        </authorList>
    </citation>
    <scope>NUCLEOTIDE SEQUENCE [LARGE SCALE GENOMIC DNA]</scope>
    <source>
        <strain evidence="1 2">FOKN1</strain>
    </source>
</reference>
<protein>
    <submittedName>
        <fullName evidence="1">Non-ribosomal peptide synthetase</fullName>
    </submittedName>
</protein>
<gene>
    <name evidence="1" type="ORF">FOKN1_0271</name>
</gene>
<dbReference type="KEGG" id="ttc:FOKN1_0271"/>
<dbReference type="Proteomes" id="UP000218765">
    <property type="component" value="Chromosome"/>
</dbReference>
<sequence>MQTPDLEALLQECPPSSMLRLADWYAEPLVQAPARALLEQARRRRQTALRAGQPAFTARLIELIAGGWCGQDLAMHHASLGAECSAPQEQALLELVTGQLLISRRLDGAHACLKRGFALAAPLLPAQDYFRVLKRHALLEALPLGSRPAPACGLDELLTEAAVIRRLQGRQARGGRADPADTLG</sequence>
<evidence type="ECO:0000313" key="2">
    <source>
        <dbReference type="Proteomes" id="UP000218765"/>
    </source>
</evidence>
<name>A0A1Z4VMF9_9GAMM</name>
<dbReference type="OrthoDB" id="9840600at2"/>
<dbReference type="AlphaFoldDB" id="A0A1Z4VMF9"/>
<dbReference type="EMBL" id="AP018052">
    <property type="protein sequence ID" value="BAZ92675.1"/>
    <property type="molecule type" value="Genomic_DNA"/>
</dbReference>
<proteinExistence type="predicted"/>
<keyword evidence="2" id="KW-1185">Reference proteome</keyword>